<dbReference type="PRINTS" id="PR00455">
    <property type="entry name" value="HTHTETR"/>
</dbReference>
<keyword evidence="1" id="KW-0805">Transcription regulation</keyword>
<keyword evidence="7" id="KW-1185">Reference proteome</keyword>
<protein>
    <submittedName>
        <fullName evidence="6">TetR family transcriptional regulator</fullName>
    </submittedName>
</protein>
<evidence type="ECO:0000256" key="4">
    <source>
        <dbReference type="PROSITE-ProRule" id="PRU00335"/>
    </source>
</evidence>
<dbReference type="Pfam" id="PF00440">
    <property type="entry name" value="TetR_N"/>
    <property type="match status" value="1"/>
</dbReference>
<evidence type="ECO:0000313" key="6">
    <source>
        <dbReference type="EMBL" id="RRQ77964.1"/>
    </source>
</evidence>
<dbReference type="GO" id="GO:0003700">
    <property type="term" value="F:DNA-binding transcription factor activity"/>
    <property type="evidence" value="ECO:0007669"/>
    <property type="project" value="TreeGrafter"/>
</dbReference>
<dbReference type="InterPro" id="IPR023772">
    <property type="entry name" value="DNA-bd_HTH_TetR-type_CS"/>
</dbReference>
<evidence type="ECO:0000256" key="1">
    <source>
        <dbReference type="ARBA" id="ARBA00023015"/>
    </source>
</evidence>
<dbReference type="AlphaFoldDB" id="A0A3R8R6I3"/>
<evidence type="ECO:0000259" key="5">
    <source>
        <dbReference type="PROSITE" id="PS50977"/>
    </source>
</evidence>
<dbReference type="NCBIfam" id="NF041196">
    <property type="entry name" value="ScbR_bind_reg"/>
    <property type="match status" value="1"/>
</dbReference>
<keyword evidence="2 4" id="KW-0238">DNA-binding</keyword>
<evidence type="ECO:0000256" key="3">
    <source>
        <dbReference type="ARBA" id="ARBA00023163"/>
    </source>
</evidence>
<dbReference type="EMBL" id="PDES01000024">
    <property type="protein sequence ID" value="RRQ77964.1"/>
    <property type="molecule type" value="Genomic_DNA"/>
</dbReference>
<dbReference type="InterPro" id="IPR036271">
    <property type="entry name" value="Tet_transcr_reg_TetR-rel_C_sf"/>
</dbReference>
<dbReference type="PANTHER" id="PTHR30055">
    <property type="entry name" value="HTH-TYPE TRANSCRIPTIONAL REGULATOR RUTR"/>
    <property type="match status" value="1"/>
</dbReference>
<name>A0A3R8R6I3_9ACTN</name>
<proteinExistence type="predicted"/>
<keyword evidence="3" id="KW-0804">Transcription</keyword>
<evidence type="ECO:0000313" key="7">
    <source>
        <dbReference type="Proteomes" id="UP000276379"/>
    </source>
</evidence>
<dbReference type="InterPro" id="IPR047923">
    <property type="entry name" value="ArpA-like"/>
</dbReference>
<dbReference type="PROSITE" id="PS50977">
    <property type="entry name" value="HTH_TETR_2"/>
    <property type="match status" value="1"/>
</dbReference>
<dbReference type="SUPFAM" id="SSF46689">
    <property type="entry name" value="Homeodomain-like"/>
    <property type="match status" value="1"/>
</dbReference>
<feature type="DNA-binding region" description="H-T-H motif" evidence="4">
    <location>
        <begin position="31"/>
        <end position="50"/>
    </location>
</feature>
<dbReference type="PANTHER" id="PTHR30055:SF234">
    <property type="entry name" value="HTH-TYPE TRANSCRIPTIONAL REGULATOR BETI"/>
    <property type="match status" value="1"/>
</dbReference>
<sequence length="214" mass="23569">MAQQERSARTRAAILRAGAEVFAELGFAGASVSKITRRANLTLGALYFHFESKEHLAREIVRAQPELVMSPAAAGLQGAVDITLEWATRLTQDPLLLAGARLVMDQEYFVRSEEGDSYRQWAGVILPFLHEAHENGELRPEVDVLTLAQLMVNASTGAQMNSQLDSGRRDLPDRIRQMWSLLLPLIATEECAGRVMEALGRREGDSPTIDGNQA</sequence>
<dbReference type="InterPro" id="IPR050109">
    <property type="entry name" value="HTH-type_TetR-like_transc_reg"/>
</dbReference>
<dbReference type="Pfam" id="PF21935">
    <property type="entry name" value="TetR_C_45"/>
    <property type="match status" value="1"/>
</dbReference>
<dbReference type="Proteomes" id="UP000276379">
    <property type="component" value="Unassembled WGS sequence"/>
</dbReference>
<evidence type="ECO:0000256" key="2">
    <source>
        <dbReference type="ARBA" id="ARBA00023125"/>
    </source>
</evidence>
<gene>
    <name evidence="6" type="ORF">CQW44_37230</name>
</gene>
<dbReference type="InterPro" id="IPR054126">
    <property type="entry name" value="CprB_TetR_C"/>
</dbReference>
<comment type="caution">
    <text evidence="6">The sequence shown here is derived from an EMBL/GenBank/DDBJ whole genome shotgun (WGS) entry which is preliminary data.</text>
</comment>
<dbReference type="SUPFAM" id="SSF48498">
    <property type="entry name" value="Tetracyclin repressor-like, C-terminal domain"/>
    <property type="match status" value="1"/>
</dbReference>
<dbReference type="Gene3D" id="1.10.357.10">
    <property type="entry name" value="Tetracycline Repressor, domain 2"/>
    <property type="match status" value="1"/>
</dbReference>
<reference evidence="6 7" key="1">
    <citation type="submission" date="2017-10" db="EMBL/GenBank/DDBJ databases">
        <title>Draft genome of actinobacteria isolated from guarana (Paullinia cupana (Mart.) Ducke.</title>
        <authorList>
            <person name="Siqueira K.A."/>
            <person name="Liotti R.G."/>
            <person name="Mendes T.A."/>
            <person name="Soares M.A."/>
        </authorList>
    </citation>
    <scope>NUCLEOTIDE SEQUENCE [LARGE SCALE GENOMIC DNA]</scope>
    <source>
        <strain evidence="6 7">199</strain>
    </source>
</reference>
<dbReference type="RefSeq" id="WP_125215271.1">
    <property type="nucleotide sequence ID" value="NZ_PDES01000024.1"/>
</dbReference>
<dbReference type="PROSITE" id="PS01081">
    <property type="entry name" value="HTH_TETR_1"/>
    <property type="match status" value="1"/>
</dbReference>
<dbReference type="InterPro" id="IPR001647">
    <property type="entry name" value="HTH_TetR"/>
</dbReference>
<dbReference type="GO" id="GO:0000976">
    <property type="term" value="F:transcription cis-regulatory region binding"/>
    <property type="evidence" value="ECO:0007669"/>
    <property type="project" value="TreeGrafter"/>
</dbReference>
<dbReference type="InterPro" id="IPR009057">
    <property type="entry name" value="Homeodomain-like_sf"/>
</dbReference>
<organism evidence="6 7">
    <name type="scientific">Streptomyces griseofuscus</name>
    <dbReference type="NCBI Taxonomy" id="146922"/>
    <lineage>
        <taxon>Bacteria</taxon>
        <taxon>Bacillati</taxon>
        <taxon>Actinomycetota</taxon>
        <taxon>Actinomycetes</taxon>
        <taxon>Kitasatosporales</taxon>
        <taxon>Streptomycetaceae</taxon>
        <taxon>Streptomyces</taxon>
    </lineage>
</organism>
<feature type="domain" description="HTH tetR-type" evidence="5">
    <location>
        <begin position="8"/>
        <end position="68"/>
    </location>
</feature>
<accession>A0A3R8R6I3</accession>